<reference evidence="5" key="1">
    <citation type="submission" date="2016-04" db="EMBL/GenBank/DDBJ databases">
        <title>Cephalotus genome sequencing.</title>
        <authorList>
            <person name="Fukushima K."/>
            <person name="Hasebe M."/>
            <person name="Fang X."/>
        </authorList>
    </citation>
    <scope>NUCLEOTIDE SEQUENCE [LARGE SCALE GENOMIC DNA]</scope>
    <source>
        <strain evidence="5">cv. St1</strain>
    </source>
</reference>
<dbReference type="EMBL" id="BDDD01000931">
    <property type="protein sequence ID" value="GAV71703.1"/>
    <property type="molecule type" value="Genomic_DNA"/>
</dbReference>
<dbReference type="FunFam" id="1.10.238.10:FF:000298">
    <property type="entry name" value="Calcium-binding protein CP1"/>
    <property type="match status" value="1"/>
</dbReference>
<protein>
    <submittedName>
        <fullName evidence="4">EF_hand_3 domain-containing protein/EF_hand_5 domain-containing protein</fullName>
    </submittedName>
</protein>
<dbReference type="InterPro" id="IPR050145">
    <property type="entry name" value="Centrin_CML-like"/>
</dbReference>
<name>A0A1Q3BVA0_CEPFO</name>
<dbReference type="InterPro" id="IPR002048">
    <property type="entry name" value="EF_hand_dom"/>
</dbReference>
<dbReference type="Gene3D" id="1.10.238.10">
    <property type="entry name" value="EF-hand"/>
    <property type="match status" value="1"/>
</dbReference>
<dbReference type="Proteomes" id="UP000187406">
    <property type="component" value="Unassembled WGS sequence"/>
</dbReference>
<dbReference type="InParanoid" id="A0A1Q3BVA0"/>
<dbReference type="PROSITE" id="PS50222">
    <property type="entry name" value="EF_HAND_2"/>
    <property type="match status" value="3"/>
</dbReference>
<feature type="domain" description="EF-hand" evidence="3">
    <location>
        <begin position="14"/>
        <end position="49"/>
    </location>
</feature>
<evidence type="ECO:0000313" key="4">
    <source>
        <dbReference type="EMBL" id="GAV71703.1"/>
    </source>
</evidence>
<dbReference type="AlphaFoldDB" id="A0A1Q3BVA0"/>
<keyword evidence="1" id="KW-0677">Repeat</keyword>
<dbReference type="PROSITE" id="PS00018">
    <property type="entry name" value="EF_HAND_1"/>
    <property type="match status" value="3"/>
</dbReference>
<dbReference type="FunCoup" id="A0A1Q3BVA0">
    <property type="interactions" value="392"/>
</dbReference>
<organism evidence="4 5">
    <name type="scientific">Cephalotus follicularis</name>
    <name type="common">Albany pitcher plant</name>
    <dbReference type="NCBI Taxonomy" id="3775"/>
    <lineage>
        <taxon>Eukaryota</taxon>
        <taxon>Viridiplantae</taxon>
        <taxon>Streptophyta</taxon>
        <taxon>Embryophyta</taxon>
        <taxon>Tracheophyta</taxon>
        <taxon>Spermatophyta</taxon>
        <taxon>Magnoliopsida</taxon>
        <taxon>eudicotyledons</taxon>
        <taxon>Gunneridae</taxon>
        <taxon>Pentapetalae</taxon>
        <taxon>rosids</taxon>
        <taxon>fabids</taxon>
        <taxon>Oxalidales</taxon>
        <taxon>Cephalotaceae</taxon>
        <taxon>Cephalotus</taxon>
    </lineage>
</organism>
<evidence type="ECO:0000256" key="2">
    <source>
        <dbReference type="ARBA" id="ARBA00022837"/>
    </source>
</evidence>
<dbReference type="SMART" id="SM00054">
    <property type="entry name" value="EFh"/>
    <property type="match status" value="3"/>
</dbReference>
<dbReference type="InterPro" id="IPR011992">
    <property type="entry name" value="EF-hand-dom_pair"/>
</dbReference>
<dbReference type="STRING" id="3775.A0A1Q3BVA0"/>
<dbReference type="GO" id="GO:0005509">
    <property type="term" value="F:calcium ion binding"/>
    <property type="evidence" value="ECO:0007669"/>
    <property type="project" value="InterPro"/>
</dbReference>
<comment type="caution">
    <text evidence="4">The sequence shown here is derived from an EMBL/GenBank/DDBJ whole genome shotgun (WGS) entry which is preliminary data.</text>
</comment>
<keyword evidence="2" id="KW-0106">Calcium</keyword>
<feature type="domain" description="EF-hand" evidence="3">
    <location>
        <begin position="52"/>
        <end position="87"/>
    </location>
</feature>
<accession>A0A1Q3BVA0</accession>
<keyword evidence="5" id="KW-1185">Reference proteome</keyword>
<dbReference type="Pfam" id="PF13499">
    <property type="entry name" value="EF-hand_7"/>
    <property type="match status" value="2"/>
</dbReference>
<feature type="domain" description="EF-hand" evidence="3">
    <location>
        <begin position="89"/>
        <end position="124"/>
    </location>
</feature>
<proteinExistence type="predicted"/>
<gene>
    <name evidence="4" type="ORF">CFOL_v3_15193</name>
</gene>
<evidence type="ECO:0000256" key="1">
    <source>
        <dbReference type="ARBA" id="ARBA00022737"/>
    </source>
</evidence>
<sequence>MCPSGTRTLRLDTNLSSDFRPAFEALDADRDGKISRDDLRMFYAGFSSGTDSSDDIISTMISVADSNKDGFVQYHEFEQVLGYERNSSSAAGVMEDVFRVMDRDGDGKLSHQDLKSYMMWAGFSASEEDIRVMIRLAGGDEKHGVSYDGLLKILAIDNIGL</sequence>
<dbReference type="InterPro" id="IPR018247">
    <property type="entry name" value="EF_Hand_1_Ca_BS"/>
</dbReference>
<dbReference type="PANTHER" id="PTHR23050">
    <property type="entry name" value="CALCIUM BINDING PROTEIN"/>
    <property type="match status" value="1"/>
</dbReference>
<evidence type="ECO:0000313" key="5">
    <source>
        <dbReference type="Proteomes" id="UP000187406"/>
    </source>
</evidence>
<dbReference type="OrthoDB" id="26525at2759"/>
<dbReference type="SUPFAM" id="SSF47473">
    <property type="entry name" value="EF-hand"/>
    <property type="match status" value="1"/>
</dbReference>
<evidence type="ECO:0000259" key="3">
    <source>
        <dbReference type="PROSITE" id="PS50222"/>
    </source>
</evidence>